<dbReference type="CDD" id="cd03224">
    <property type="entry name" value="ABC_TM1139_LivF_branched"/>
    <property type="match status" value="1"/>
</dbReference>
<dbReference type="Pfam" id="PF00005">
    <property type="entry name" value="ABC_tran"/>
    <property type="match status" value="1"/>
</dbReference>
<dbReference type="PATRIC" id="fig|398512.5.peg.5308"/>
<comment type="caution">
    <text evidence="7">The sequence shown here is derived from an EMBL/GenBank/DDBJ whole genome shotgun (WGS) entry which is preliminary data.</text>
</comment>
<reference evidence="8" key="1">
    <citation type="submission" date="2015-07" db="EMBL/GenBank/DDBJ databases">
        <title>Near-Complete Genome Sequence of the Cellulolytic Bacterium Bacteroides (Pseudobacteroides) cellulosolvens ATCC 35603.</title>
        <authorList>
            <person name="Dassa B."/>
            <person name="Utturkar S.M."/>
            <person name="Klingeman D.M."/>
            <person name="Hurt R.A."/>
            <person name="Keller M."/>
            <person name="Xu J."/>
            <person name="Reddy Y.H.K."/>
            <person name="Borovok I."/>
            <person name="Grinberg I.R."/>
            <person name="Lamed R."/>
            <person name="Zhivin O."/>
            <person name="Bayer E.A."/>
            <person name="Brown S.D."/>
        </authorList>
    </citation>
    <scope>NUCLEOTIDE SEQUENCE [LARGE SCALE GENOMIC DNA]</scope>
    <source>
        <strain evidence="8">DSM 2933</strain>
    </source>
</reference>
<dbReference type="PANTHER" id="PTHR43820:SF5">
    <property type="entry name" value="HIGH-AFFINITY BRANCHED-CHAIN AMINO ACID TRANSPORT ATP-BINDING PROTEIN"/>
    <property type="match status" value="1"/>
</dbReference>
<dbReference type="GO" id="GO:0005524">
    <property type="term" value="F:ATP binding"/>
    <property type="evidence" value="ECO:0007669"/>
    <property type="project" value="UniProtKB-KW"/>
</dbReference>
<evidence type="ECO:0000256" key="4">
    <source>
        <dbReference type="ARBA" id="ARBA00022840"/>
    </source>
</evidence>
<dbReference type="AlphaFoldDB" id="A0A0L6JW04"/>
<dbReference type="InterPro" id="IPR027417">
    <property type="entry name" value="P-loop_NTPase"/>
</dbReference>
<dbReference type="GO" id="GO:0016887">
    <property type="term" value="F:ATP hydrolysis activity"/>
    <property type="evidence" value="ECO:0007669"/>
    <property type="project" value="InterPro"/>
</dbReference>
<dbReference type="RefSeq" id="WP_036943366.1">
    <property type="nucleotide sequence ID" value="NZ_JQKC01000021.1"/>
</dbReference>
<evidence type="ECO:0000259" key="6">
    <source>
        <dbReference type="PROSITE" id="PS50893"/>
    </source>
</evidence>
<protein>
    <submittedName>
        <fullName evidence="7">Urea ABC transporter, ATP-binding protein UrtE</fullName>
        <ecNumber evidence="7">3.6.3.30</ecNumber>
    </submittedName>
</protein>
<dbReference type="PANTHER" id="PTHR43820">
    <property type="entry name" value="HIGH-AFFINITY BRANCHED-CHAIN AMINO ACID TRANSPORT ATP-BINDING PROTEIN LIVF"/>
    <property type="match status" value="1"/>
</dbReference>
<dbReference type="STRING" id="398512.Bccel_5067"/>
<dbReference type="InterPro" id="IPR003439">
    <property type="entry name" value="ABC_transporter-like_ATP-bd"/>
</dbReference>
<dbReference type="InterPro" id="IPR003593">
    <property type="entry name" value="AAA+_ATPase"/>
</dbReference>
<comment type="similarity">
    <text evidence="1">Belongs to the ABC transporter superfamily.</text>
</comment>
<keyword evidence="2" id="KW-0813">Transport</keyword>
<evidence type="ECO:0000313" key="8">
    <source>
        <dbReference type="Proteomes" id="UP000036923"/>
    </source>
</evidence>
<dbReference type="SMART" id="SM00382">
    <property type="entry name" value="AAA"/>
    <property type="match status" value="1"/>
</dbReference>
<sequence length="231" mass="25631">MLKVDNLCAYYGESIILKDVSLSVEPGKVACLLGRNGVGKSTFLKSVMGLVKTPKGSVYLDNDDITKLPTYNRARKGIGYVPQGRDIFPQLTVYENLVLGLERNGYKKGVLTKEVFELFPVLNTMMKRKGGDLSGGQQQQLAIARALVSEPKILLLDEPTEGIQPSIIQDIGRVIKKIKERGNVTMLIVEQYLEFVMDVADYFYVMDKGSIVLDGKTEGIDPQKIQEKIAI</sequence>
<dbReference type="NCBIfam" id="TIGR03410">
    <property type="entry name" value="urea_trans_UrtE"/>
    <property type="match status" value="1"/>
</dbReference>
<dbReference type="OrthoDB" id="9779136at2"/>
<accession>A0A0L6JW04</accession>
<dbReference type="GO" id="GO:0015807">
    <property type="term" value="P:L-amino acid transport"/>
    <property type="evidence" value="ECO:0007669"/>
    <property type="project" value="TreeGrafter"/>
</dbReference>
<keyword evidence="7" id="KW-0378">Hydrolase</keyword>
<dbReference type="EMBL" id="LGTC01000001">
    <property type="protein sequence ID" value="KNY29790.1"/>
    <property type="molecule type" value="Genomic_DNA"/>
</dbReference>
<dbReference type="SUPFAM" id="SSF52540">
    <property type="entry name" value="P-loop containing nucleoside triphosphate hydrolases"/>
    <property type="match status" value="1"/>
</dbReference>
<dbReference type="eggNOG" id="COG0410">
    <property type="taxonomic scope" value="Bacteria"/>
</dbReference>
<dbReference type="GO" id="GO:0015658">
    <property type="term" value="F:branched-chain amino acid transmembrane transporter activity"/>
    <property type="evidence" value="ECO:0007669"/>
    <property type="project" value="TreeGrafter"/>
</dbReference>
<dbReference type="InterPro" id="IPR017780">
    <property type="entry name" value="ABC_transptr_urea_ATP-bd_UrtE"/>
</dbReference>
<evidence type="ECO:0000256" key="1">
    <source>
        <dbReference type="ARBA" id="ARBA00005417"/>
    </source>
</evidence>
<dbReference type="Proteomes" id="UP000036923">
    <property type="component" value="Unassembled WGS sequence"/>
</dbReference>
<dbReference type="InterPro" id="IPR052156">
    <property type="entry name" value="BCAA_Transport_ATP-bd_LivF"/>
</dbReference>
<evidence type="ECO:0000313" key="7">
    <source>
        <dbReference type="EMBL" id="KNY29790.1"/>
    </source>
</evidence>
<feature type="domain" description="ABC transporter" evidence="6">
    <location>
        <begin position="2"/>
        <end position="231"/>
    </location>
</feature>
<dbReference type="EC" id="3.6.3.30" evidence="7"/>
<evidence type="ECO:0000256" key="5">
    <source>
        <dbReference type="ARBA" id="ARBA00022970"/>
    </source>
</evidence>
<keyword evidence="4 7" id="KW-0067">ATP-binding</keyword>
<name>A0A0L6JW04_9FIRM</name>
<evidence type="ECO:0000256" key="2">
    <source>
        <dbReference type="ARBA" id="ARBA00022448"/>
    </source>
</evidence>
<keyword evidence="5" id="KW-0029">Amino-acid transport</keyword>
<dbReference type="PROSITE" id="PS50893">
    <property type="entry name" value="ABC_TRANSPORTER_2"/>
    <property type="match status" value="1"/>
</dbReference>
<organism evidence="7 8">
    <name type="scientific">Pseudobacteroides cellulosolvens ATCC 35603 = DSM 2933</name>
    <dbReference type="NCBI Taxonomy" id="398512"/>
    <lineage>
        <taxon>Bacteria</taxon>
        <taxon>Bacillati</taxon>
        <taxon>Bacillota</taxon>
        <taxon>Clostridia</taxon>
        <taxon>Eubacteriales</taxon>
        <taxon>Oscillospiraceae</taxon>
        <taxon>Pseudobacteroides</taxon>
    </lineage>
</organism>
<keyword evidence="8" id="KW-1185">Reference proteome</keyword>
<proteinExistence type="inferred from homology"/>
<evidence type="ECO:0000256" key="3">
    <source>
        <dbReference type="ARBA" id="ARBA00022741"/>
    </source>
</evidence>
<gene>
    <name evidence="7" type="ORF">Bccel_5067</name>
</gene>
<keyword evidence="3" id="KW-0547">Nucleotide-binding</keyword>
<dbReference type="Gene3D" id="3.40.50.300">
    <property type="entry name" value="P-loop containing nucleotide triphosphate hydrolases"/>
    <property type="match status" value="1"/>
</dbReference>